<proteinExistence type="predicted"/>
<gene>
    <name evidence="2" type="ordered locus">AALP_Aa1g230800</name>
</gene>
<dbReference type="InterPro" id="IPR024768">
    <property type="entry name" value="Marf1"/>
</dbReference>
<accession>A0A087HQ24</accession>
<dbReference type="EMBL" id="CM002869">
    <property type="protein sequence ID" value="KFK44226.1"/>
    <property type="molecule type" value="Genomic_DNA"/>
</dbReference>
<evidence type="ECO:0000313" key="3">
    <source>
        <dbReference type="Proteomes" id="UP000029120"/>
    </source>
</evidence>
<dbReference type="Gramene" id="KFK44226">
    <property type="protein sequence ID" value="KFK44226"/>
    <property type="gene ID" value="AALP_AA1G230800"/>
</dbReference>
<dbReference type="GO" id="GO:0005777">
    <property type="term" value="C:peroxisome"/>
    <property type="evidence" value="ECO:0007669"/>
    <property type="project" value="InterPro"/>
</dbReference>
<dbReference type="InterPro" id="IPR021139">
    <property type="entry name" value="NYN"/>
</dbReference>
<keyword evidence="3" id="KW-1185">Reference proteome</keyword>
<dbReference type="PANTHER" id="PTHR14379">
    <property type="entry name" value="LIMKAIN B LKAP"/>
    <property type="match status" value="1"/>
</dbReference>
<name>A0A087HQ24_ARAAL</name>
<feature type="domain" description="NYN" evidence="1">
    <location>
        <begin position="15"/>
        <end position="140"/>
    </location>
</feature>
<organism evidence="2 3">
    <name type="scientific">Arabis alpina</name>
    <name type="common">Alpine rock-cress</name>
    <dbReference type="NCBI Taxonomy" id="50452"/>
    <lineage>
        <taxon>Eukaryota</taxon>
        <taxon>Viridiplantae</taxon>
        <taxon>Streptophyta</taxon>
        <taxon>Embryophyta</taxon>
        <taxon>Tracheophyta</taxon>
        <taxon>Spermatophyta</taxon>
        <taxon>Magnoliopsida</taxon>
        <taxon>eudicotyledons</taxon>
        <taxon>Gunneridae</taxon>
        <taxon>Pentapetalae</taxon>
        <taxon>rosids</taxon>
        <taxon>malvids</taxon>
        <taxon>Brassicales</taxon>
        <taxon>Brassicaceae</taxon>
        <taxon>Arabideae</taxon>
        <taxon>Arabis</taxon>
    </lineage>
</organism>
<dbReference type="OrthoDB" id="1067852at2759"/>
<reference evidence="3" key="1">
    <citation type="journal article" date="2015" name="Nat. Plants">
        <title>Genome expansion of Arabis alpina linked with retrotransposition and reduced symmetric DNA methylation.</title>
        <authorList>
            <person name="Willing E.M."/>
            <person name="Rawat V."/>
            <person name="Mandakova T."/>
            <person name="Maumus F."/>
            <person name="James G.V."/>
            <person name="Nordstroem K.J."/>
            <person name="Becker C."/>
            <person name="Warthmann N."/>
            <person name="Chica C."/>
            <person name="Szarzynska B."/>
            <person name="Zytnicki M."/>
            <person name="Albani M.C."/>
            <person name="Kiefer C."/>
            <person name="Bergonzi S."/>
            <person name="Castaings L."/>
            <person name="Mateos J.L."/>
            <person name="Berns M.C."/>
            <person name="Bujdoso N."/>
            <person name="Piofczyk T."/>
            <person name="de Lorenzo L."/>
            <person name="Barrero-Sicilia C."/>
            <person name="Mateos I."/>
            <person name="Piednoel M."/>
            <person name="Hagmann J."/>
            <person name="Chen-Min-Tao R."/>
            <person name="Iglesias-Fernandez R."/>
            <person name="Schuster S.C."/>
            <person name="Alonso-Blanco C."/>
            <person name="Roudier F."/>
            <person name="Carbonero P."/>
            <person name="Paz-Ares J."/>
            <person name="Davis S.J."/>
            <person name="Pecinka A."/>
            <person name="Quesneville H."/>
            <person name="Colot V."/>
            <person name="Lysak M.A."/>
            <person name="Weigel D."/>
            <person name="Coupland G."/>
            <person name="Schneeberger K."/>
        </authorList>
    </citation>
    <scope>NUCLEOTIDE SEQUENCE [LARGE SCALE GENOMIC DNA]</scope>
    <source>
        <strain evidence="3">cv. Pajares</strain>
    </source>
</reference>
<dbReference type="GO" id="GO:0010468">
    <property type="term" value="P:regulation of gene expression"/>
    <property type="evidence" value="ECO:0007669"/>
    <property type="project" value="InterPro"/>
</dbReference>
<protein>
    <recommendedName>
        <fullName evidence="1">NYN domain-containing protein</fullName>
    </recommendedName>
</protein>
<dbReference type="AlphaFoldDB" id="A0A087HQ24"/>
<evidence type="ECO:0000313" key="2">
    <source>
        <dbReference type="EMBL" id="KFK44226.1"/>
    </source>
</evidence>
<evidence type="ECO:0000259" key="1">
    <source>
        <dbReference type="Pfam" id="PF01936"/>
    </source>
</evidence>
<dbReference type="Proteomes" id="UP000029120">
    <property type="component" value="Chromosome 1"/>
</dbReference>
<sequence>MSILKPMKPHTAAQTIVLWDLEDFPLPRGYDMCWLRPSIESVVRKYDPRYEVTIFGYGEEPVAPRYHSYLEADVRYFPRKEDKGDRQTRMLLEMIQWVHRKKYFSFYGKLSLMVISKDIPPFFVPAIEELKTYGVGIFLVVPDRCVLKDHVLFNTASEIWNWGSLLQGY</sequence>
<dbReference type="PANTHER" id="PTHR14379:SF7">
    <property type="entry name" value="ENDONUCLEASE OR GLYCOSYL HYDROLASE-RELATED"/>
    <property type="match status" value="1"/>
</dbReference>
<dbReference type="Pfam" id="PF01936">
    <property type="entry name" value="NYN"/>
    <property type="match status" value="1"/>
</dbReference>
<dbReference type="GO" id="GO:0004540">
    <property type="term" value="F:RNA nuclease activity"/>
    <property type="evidence" value="ECO:0007669"/>
    <property type="project" value="InterPro"/>
</dbReference>